<dbReference type="PANTHER" id="PTHR42852">
    <property type="entry name" value="THIOL:DISULFIDE INTERCHANGE PROTEIN DSBE"/>
    <property type="match status" value="1"/>
</dbReference>
<dbReference type="InterPro" id="IPR050553">
    <property type="entry name" value="Thioredoxin_ResA/DsbE_sf"/>
</dbReference>
<evidence type="ECO:0000313" key="3">
    <source>
        <dbReference type="Proteomes" id="UP000553459"/>
    </source>
</evidence>
<comment type="caution">
    <text evidence="2">The sequence shown here is derived from an EMBL/GenBank/DDBJ whole genome shotgun (WGS) entry which is preliminary data.</text>
</comment>
<proteinExistence type="predicted"/>
<dbReference type="Gene3D" id="3.40.30.10">
    <property type="entry name" value="Glutaredoxin"/>
    <property type="match status" value="1"/>
</dbReference>
<dbReference type="CDD" id="cd02966">
    <property type="entry name" value="TlpA_like_family"/>
    <property type="match status" value="1"/>
</dbReference>
<organism evidence="2 3">
    <name type="scientific">Elizabethkingia argenteiflava</name>
    <dbReference type="NCBI Taxonomy" id="2681556"/>
    <lineage>
        <taxon>Bacteria</taxon>
        <taxon>Pseudomonadati</taxon>
        <taxon>Bacteroidota</taxon>
        <taxon>Flavobacteriia</taxon>
        <taxon>Flavobacteriales</taxon>
        <taxon>Weeksellaceae</taxon>
        <taxon>Elizabethkingia</taxon>
    </lineage>
</organism>
<dbReference type="PANTHER" id="PTHR42852:SF13">
    <property type="entry name" value="PROTEIN DIPZ"/>
    <property type="match status" value="1"/>
</dbReference>
<dbReference type="InterPro" id="IPR013766">
    <property type="entry name" value="Thioredoxin_domain"/>
</dbReference>
<sequence>MKRLINILLFALTLGLIFVPEVKVFIQRSLIYMGFFKPNLAKHPAALSTTKAMSLKDVNGRITDLSALKGKIVFINFWATWCPPCIAELPTIESLYQHFAEDREVVFIILEVEGQQIKAEKLFQDQGFSLPLYFANGTIPQDFFRGKLPTSIILDKNTHMVYQSEGLTNYADPKLISFIKQLKQTK</sequence>
<dbReference type="Pfam" id="PF00578">
    <property type="entry name" value="AhpC-TSA"/>
    <property type="match status" value="1"/>
</dbReference>
<keyword evidence="3" id="KW-1185">Reference proteome</keyword>
<dbReference type="EMBL" id="JAAABJ010000492">
    <property type="protein sequence ID" value="NAW51023.1"/>
    <property type="molecule type" value="Genomic_DNA"/>
</dbReference>
<dbReference type="PROSITE" id="PS51352">
    <property type="entry name" value="THIOREDOXIN_2"/>
    <property type="match status" value="1"/>
</dbReference>
<dbReference type="GO" id="GO:0016491">
    <property type="term" value="F:oxidoreductase activity"/>
    <property type="evidence" value="ECO:0007669"/>
    <property type="project" value="InterPro"/>
</dbReference>
<name>A0A845PV81_9FLAO</name>
<evidence type="ECO:0000313" key="2">
    <source>
        <dbReference type="EMBL" id="NAW51023.1"/>
    </source>
</evidence>
<accession>A0A845PV81</accession>
<dbReference type="RefSeq" id="WP_166519311.1">
    <property type="nucleotide sequence ID" value="NZ_JAAABJ010000492.1"/>
</dbReference>
<reference evidence="2 3" key="1">
    <citation type="submission" date="2019-11" db="EMBL/GenBank/DDBJ databases">
        <title>Characterization of Elizabethkingia argenteiflava sp. nov., isolated from inner surface of Soybean Pods.</title>
        <authorList>
            <person name="Mo S."/>
        </authorList>
    </citation>
    <scope>NUCLEOTIDE SEQUENCE [LARGE SCALE GENOMIC DNA]</scope>
    <source>
        <strain evidence="2 3">YB22</strain>
    </source>
</reference>
<feature type="domain" description="Thioredoxin" evidence="1">
    <location>
        <begin position="44"/>
        <end position="184"/>
    </location>
</feature>
<dbReference type="GO" id="GO:0016209">
    <property type="term" value="F:antioxidant activity"/>
    <property type="evidence" value="ECO:0007669"/>
    <property type="project" value="InterPro"/>
</dbReference>
<dbReference type="InterPro" id="IPR000866">
    <property type="entry name" value="AhpC/TSA"/>
</dbReference>
<dbReference type="Proteomes" id="UP000553459">
    <property type="component" value="Unassembled WGS sequence"/>
</dbReference>
<dbReference type="InterPro" id="IPR036249">
    <property type="entry name" value="Thioredoxin-like_sf"/>
</dbReference>
<evidence type="ECO:0000259" key="1">
    <source>
        <dbReference type="PROSITE" id="PS51352"/>
    </source>
</evidence>
<dbReference type="AlphaFoldDB" id="A0A845PV81"/>
<dbReference type="SUPFAM" id="SSF52833">
    <property type="entry name" value="Thioredoxin-like"/>
    <property type="match status" value="1"/>
</dbReference>
<gene>
    <name evidence="2" type="ORF">GNY06_06440</name>
</gene>
<protein>
    <submittedName>
        <fullName evidence="2">Redoxin domain-containing protein</fullName>
    </submittedName>
</protein>